<reference evidence="1 2" key="1">
    <citation type="journal article" date="2019" name="Genome Biol. Evol.">
        <title>Insights into the evolution of the New World diploid cottons (Gossypium, subgenus Houzingenia) based on genome sequencing.</title>
        <authorList>
            <person name="Grover C.E."/>
            <person name="Arick M.A. 2nd"/>
            <person name="Thrash A."/>
            <person name="Conover J.L."/>
            <person name="Sanders W.S."/>
            <person name="Peterson D.G."/>
            <person name="Frelichowski J.E."/>
            <person name="Scheffler J.A."/>
            <person name="Scheffler B.E."/>
            <person name="Wendel J.F."/>
        </authorList>
    </citation>
    <scope>NUCLEOTIDE SEQUENCE [LARGE SCALE GENOMIC DNA]</scope>
    <source>
        <strain evidence="1">5</strain>
        <tissue evidence="1">Leaf</tissue>
    </source>
</reference>
<dbReference type="EMBL" id="JABEZY010000012">
    <property type="protein sequence ID" value="MBA0750717.1"/>
    <property type="molecule type" value="Genomic_DNA"/>
</dbReference>
<name>A0A7J9CQE6_GOSGO</name>
<sequence length="51" mass="5889">MHASKEIFLLKKWDFSDVTIEGDSRTIIKKLQNHGNDRSIFKGVINEIIAM</sequence>
<dbReference type="AlphaFoldDB" id="A0A7J9CQE6"/>
<protein>
    <recommendedName>
        <fullName evidence="3">RNase H type-1 domain-containing protein</fullName>
    </recommendedName>
</protein>
<organism evidence="1 2">
    <name type="scientific">Gossypium gossypioides</name>
    <name type="common">Mexican cotton</name>
    <name type="synonym">Selera gossypioides</name>
    <dbReference type="NCBI Taxonomy" id="34282"/>
    <lineage>
        <taxon>Eukaryota</taxon>
        <taxon>Viridiplantae</taxon>
        <taxon>Streptophyta</taxon>
        <taxon>Embryophyta</taxon>
        <taxon>Tracheophyta</taxon>
        <taxon>Spermatophyta</taxon>
        <taxon>Magnoliopsida</taxon>
        <taxon>eudicotyledons</taxon>
        <taxon>Gunneridae</taxon>
        <taxon>Pentapetalae</taxon>
        <taxon>rosids</taxon>
        <taxon>malvids</taxon>
        <taxon>Malvales</taxon>
        <taxon>Malvaceae</taxon>
        <taxon>Malvoideae</taxon>
        <taxon>Gossypium</taxon>
    </lineage>
</organism>
<proteinExistence type="predicted"/>
<keyword evidence="2" id="KW-1185">Reference proteome</keyword>
<evidence type="ECO:0008006" key="3">
    <source>
        <dbReference type="Google" id="ProtNLM"/>
    </source>
</evidence>
<gene>
    <name evidence="1" type="ORF">Gogos_002107</name>
</gene>
<dbReference type="Proteomes" id="UP000593579">
    <property type="component" value="Unassembled WGS sequence"/>
</dbReference>
<evidence type="ECO:0000313" key="2">
    <source>
        <dbReference type="Proteomes" id="UP000593579"/>
    </source>
</evidence>
<accession>A0A7J9CQE6</accession>
<comment type="caution">
    <text evidence="1">The sequence shown here is derived from an EMBL/GenBank/DDBJ whole genome shotgun (WGS) entry which is preliminary data.</text>
</comment>
<evidence type="ECO:0000313" key="1">
    <source>
        <dbReference type="EMBL" id="MBA0750717.1"/>
    </source>
</evidence>